<gene>
    <name evidence="3" type="ORF">SAMN05444380_12635</name>
</gene>
<dbReference type="SUPFAM" id="SSF52096">
    <property type="entry name" value="ClpP/crotonase"/>
    <property type="match status" value="1"/>
</dbReference>
<dbReference type="Proteomes" id="UP000181976">
    <property type="component" value="Unassembled WGS sequence"/>
</dbReference>
<dbReference type="InterPro" id="IPR051683">
    <property type="entry name" value="Enoyl-CoA_Hydratase/Isomerase"/>
</dbReference>
<dbReference type="PANTHER" id="PTHR42964">
    <property type="entry name" value="ENOYL-COA HYDRATASE"/>
    <property type="match status" value="1"/>
</dbReference>
<dbReference type="GO" id="GO:0003824">
    <property type="term" value="F:catalytic activity"/>
    <property type="evidence" value="ECO:0007669"/>
    <property type="project" value="InterPro"/>
</dbReference>
<evidence type="ECO:0000256" key="2">
    <source>
        <dbReference type="RuleBase" id="RU003707"/>
    </source>
</evidence>
<dbReference type="CDD" id="cd06558">
    <property type="entry name" value="crotonase-like"/>
    <property type="match status" value="1"/>
</dbReference>
<accession>A0A1I2F6A4</accession>
<dbReference type="PROSITE" id="PS00166">
    <property type="entry name" value="ENOYL_COA_HYDRATASE"/>
    <property type="match status" value="1"/>
</dbReference>
<reference evidence="3 4" key="1">
    <citation type="submission" date="2016-10" db="EMBL/GenBank/DDBJ databases">
        <authorList>
            <person name="de Groot N.N."/>
        </authorList>
    </citation>
    <scope>NUCLEOTIDE SEQUENCE [LARGE SCALE GENOMIC DNA]</scope>
    <source>
        <strain evidence="3 4">DSM 19012</strain>
    </source>
</reference>
<dbReference type="Pfam" id="PF00378">
    <property type="entry name" value="ECH_1"/>
    <property type="match status" value="1"/>
</dbReference>
<protein>
    <submittedName>
        <fullName evidence="3">Methylglutaconyl-CoA hydratase</fullName>
    </submittedName>
</protein>
<evidence type="ECO:0000313" key="3">
    <source>
        <dbReference type="EMBL" id="SFF00136.1"/>
    </source>
</evidence>
<dbReference type="eggNOG" id="COG1024">
    <property type="taxonomic scope" value="Bacteria"/>
</dbReference>
<dbReference type="PANTHER" id="PTHR42964:SF1">
    <property type="entry name" value="POLYKETIDE BIOSYNTHESIS ENOYL-COA HYDRATASE PKSH-RELATED"/>
    <property type="match status" value="1"/>
</dbReference>
<evidence type="ECO:0000313" key="4">
    <source>
        <dbReference type="Proteomes" id="UP000181976"/>
    </source>
</evidence>
<dbReference type="InterPro" id="IPR029045">
    <property type="entry name" value="ClpP/crotonase-like_dom_sf"/>
</dbReference>
<dbReference type="Gene3D" id="1.10.12.10">
    <property type="entry name" value="Lyase 2-enoyl-coa Hydratase, Chain A, domain 2"/>
    <property type="match status" value="1"/>
</dbReference>
<dbReference type="InParanoid" id="A0A1I2F6A4"/>
<organism evidence="3 4">
    <name type="scientific">Thermophagus xiamenensis</name>
    <dbReference type="NCBI Taxonomy" id="385682"/>
    <lineage>
        <taxon>Bacteria</taxon>
        <taxon>Pseudomonadati</taxon>
        <taxon>Bacteroidota</taxon>
        <taxon>Bacteroidia</taxon>
        <taxon>Marinilabiliales</taxon>
        <taxon>Marinilabiliaceae</taxon>
        <taxon>Thermophagus</taxon>
    </lineage>
</organism>
<dbReference type="OrthoDB" id="9775794at2"/>
<dbReference type="EMBL" id="FONA01000026">
    <property type="protein sequence ID" value="SFF00136.1"/>
    <property type="molecule type" value="Genomic_DNA"/>
</dbReference>
<dbReference type="Gene3D" id="3.90.226.10">
    <property type="entry name" value="2-enoyl-CoA Hydratase, Chain A, domain 1"/>
    <property type="match status" value="1"/>
</dbReference>
<dbReference type="AlphaFoldDB" id="A0A1I2F6A4"/>
<evidence type="ECO:0000256" key="1">
    <source>
        <dbReference type="ARBA" id="ARBA00005254"/>
    </source>
</evidence>
<dbReference type="InterPro" id="IPR001753">
    <property type="entry name" value="Enoyl-CoA_hydra/iso"/>
</dbReference>
<dbReference type="GO" id="GO:0008300">
    <property type="term" value="P:isoprenoid catabolic process"/>
    <property type="evidence" value="ECO:0007669"/>
    <property type="project" value="TreeGrafter"/>
</dbReference>
<comment type="similarity">
    <text evidence="1 2">Belongs to the enoyl-CoA hydratase/isomerase family.</text>
</comment>
<dbReference type="STRING" id="385682.SAMN05444380_12635"/>
<dbReference type="InterPro" id="IPR014748">
    <property type="entry name" value="Enoyl-CoA_hydra_C"/>
</dbReference>
<sequence length="264" mass="30008">MNYLTKKYAQNVCFLELNRPDKKNALNKEMIRQLIDFFENSAKSTQFRVLVIWGKERFFSSGADLQWMKEAARQSKEKNMEEAELFYRLYSTLYQYPKPVISCVEGGAYGGAIGLMTCSDIAITTPEAKFSFSETKLGLVPAMVAPWIIKKTGIAFARQAFLSGFTFSGETAQQHNLVQLLFSHDEIIPKTRELAVRIANNSPNAISETKKLLNTIDDRIVPIDDDLTRYCASMIADARSSLEGQEGVNAFFENRKPFWNKNHE</sequence>
<name>A0A1I2F6A4_9BACT</name>
<proteinExistence type="inferred from homology"/>
<keyword evidence="4" id="KW-1185">Reference proteome</keyword>
<dbReference type="InterPro" id="IPR018376">
    <property type="entry name" value="Enoyl-CoA_hyd/isom_CS"/>
</dbReference>
<dbReference type="RefSeq" id="WP_010528015.1">
    <property type="nucleotide sequence ID" value="NZ_AFSL01000069.1"/>
</dbReference>